<dbReference type="Proteomes" id="UP000606786">
    <property type="component" value="Unassembled WGS sequence"/>
</dbReference>
<feature type="compositionally biased region" description="Acidic residues" evidence="1">
    <location>
        <begin position="173"/>
        <end position="189"/>
    </location>
</feature>
<proteinExistence type="predicted"/>
<feature type="region of interest" description="Disordered" evidence="1">
    <location>
        <begin position="96"/>
        <end position="125"/>
    </location>
</feature>
<dbReference type="OrthoDB" id="7614304at2759"/>
<reference evidence="2" key="1">
    <citation type="submission" date="2020-11" db="EMBL/GenBank/DDBJ databases">
        <authorList>
            <person name="Whitehead M."/>
        </authorList>
    </citation>
    <scope>NUCLEOTIDE SEQUENCE</scope>
    <source>
        <strain evidence="2">EGII</strain>
    </source>
</reference>
<dbReference type="AlphaFoldDB" id="A0A811UL51"/>
<organism evidence="2 3">
    <name type="scientific">Ceratitis capitata</name>
    <name type="common">Mediterranean fruit fly</name>
    <name type="synonym">Tephritis capitata</name>
    <dbReference type="NCBI Taxonomy" id="7213"/>
    <lineage>
        <taxon>Eukaryota</taxon>
        <taxon>Metazoa</taxon>
        <taxon>Ecdysozoa</taxon>
        <taxon>Arthropoda</taxon>
        <taxon>Hexapoda</taxon>
        <taxon>Insecta</taxon>
        <taxon>Pterygota</taxon>
        <taxon>Neoptera</taxon>
        <taxon>Endopterygota</taxon>
        <taxon>Diptera</taxon>
        <taxon>Brachycera</taxon>
        <taxon>Muscomorpha</taxon>
        <taxon>Tephritoidea</taxon>
        <taxon>Tephritidae</taxon>
        <taxon>Ceratitis</taxon>
        <taxon>Ceratitis</taxon>
    </lineage>
</organism>
<name>A0A811UL51_CERCA</name>
<evidence type="ECO:0000256" key="1">
    <source>
        <dbReference type="SAM" id="MobiDB-lite"/>
    </source>
</evidence>
<comment type="caution">
    <text evidence="2">The sequence shown here is derived from an EMBL/GenBank/DDBJ whole genome shotgun (WGS) entry which is preliminary data.</text>
</comment>
<evidence type="ECO:0000313" key="2">
    <source>
        <dbReference type="EMBL" id="CAD6999922.1"/>
    </source>
</evidence>
<protein>
    <submittedName>
        <fullName evidence="2">(Mediterranean fruit fly) hypothetical protein</fullName>
    </submittedName>
</protein>
<accession>A0A811UL51</accession>
<evidence type="ECO:0000313" key="3">
    <source>
        <dbReference type="Proteomes" id="UP000606786"/>
    </source>
</evidence>
<gene>
    <name evidence="2" type="ORF">CCAP1982_LOCUS8433</name>
</gene>
<feature type="compositionally biased region" description="Basic and acidic residues" evidence="1">
    <location>
        <begin position="96"/>
        <end position="109"/>
    </location>
</feature>
<sequence>MTQLNDKGVEHFKPTSRCLLTLVTLIFVFSATAFALTQISADTTELATRADKELDAKVVRILLNNGEWRQQKEKQPKKLLQQNDTVQLLTTAIKEEKSEQQHIQNKRDVPNNNNTNNNNNNNQIKNTKQGYYEEQQPVIVHAESLPTLGRRQNDYGDPQAGYEDPYYARSPTVDDDDDDDDDNEYEGEQFEQVPVHYPYQQQSSAGYYSDAPAVAEKNSGSEEEPQSVAEGRAAQNYDSYYRQPWLYATPAPVRRPNGGWEVGDNRKMHTGESAPIPFKIYMVIVSDYRRLRSEPFKITSC</sequence>
<feature type="compositionally biased region" description="Low complexity" evidence="1">
    <location>
        <begin position="111"/>
        <end position="122"/>
    </location>
</feature>
<keyword evidence="3" id="KW-1185">Reference proteome</keyword>
<dbReference type="EMBL" id="CAJHJT010000012">
    <property type="protein sequence ID" value="CAD6999922.1"/>
    <property type="molecule type" value="Genomic_DNA"/>
</dbReference>
<feature type="region of interest" description="Disordered" evidence="1">
    <location>
        <begin position="143"/>
        <end position="193"/>
    </location>
</feature>